<keyword evidence="18 21" id="KW-0406">Ion transport</keyword>
<evidence type="ECO:0000256" key="22">
    <source>
        <dbReference type="PIRSR" id="PIRSR000006-1"/>
    </source>
</evidence>
<name>A0A4R6VLM4_9HYPH</name>
<keyword evidence="11 21" id="KW-0479">Metal-binding</keyword>
<protein>
    <recommendedName>
        <fullName evidence="21">Cbb3-type cytochrome c oxidase subunit</fullName>
    </recommendedName>
</protein>
<evidence type="ECO:0000256" key="7">
    <source>
        <dbReference type="ARBA" id="ARBA00022519"/>
    </source>
</evidence>
<evidence type="ECO:0000256" key="4">
    <source>
        <dbReference type="ARBA" id="ARBA00011203"/>
    </source>
</evidence>
<evidence type="ECO:0000313" key="28">
    <source>
        <dbReference type="Proteomes" id="UP000295391"/>
    </source>
</evidence>
<evidence type="ECO:0000256" key="25">
    <source>
        <dbReference type="SAM" id="Phobius"/>
    </source>
</evidence>
<evidence type="ECO:0000256" key="24">
    <source>
        <dbReference type="SAM" id="MobiDB-lite"/>
    </source>
</evidence>
<keyword evidence="14 21" id="KW-0249">Electron transport</keyword>
<feature type="domain" description="Cytochrome c" evidence="26">
    <location>
        <begin position="124"/>
        <end position="210"/>
    </location>
</feature>
<evidence type="ECO:0000259" key="26">
    <source>
        <dbReference type="PROSITE" id="PS51007"/>
    </source>
</evidence>
<dbReference type="Proteomes" id="UP000295391">
    <property type="component" value="Unassembled WGS sequence"/>
</dbReference>
<dbReference type="GO" id="GO:0016491">
    <property type="term" value="F:oxidoreductase activity"/>
    <property type="evidence" value="ECO:0007669"/>
    <property type="project" value="UniProtKB-KW"/>
</dbReference>
<keyword evidence="7 21" id="KW-0997">Cell inner membrane</keyword>
<evidence type="ECO:0000256" key="3">
    <source>
        <dbReference type="ARBA" id="ARBA00006113"/>
    </source>
</evidence>
<dbReference type="AlphaFoldDB" id="A0A4R6VLM4"/>
<evidence type="ECO:0000256" key="5">
    <source>
        <dbReference type="ARBA" id="ARBA00022448"/>
    </source>
</evidence>
<dbReference type="Gene3D" id="1.10.760.10">
    <property type="entry name" value="Cytochrome c-like domain"/>
    <property type="match status" value="2"/>
</dbReference>
<feature type="domain" description="Cytochrome c" evidence="26">
    <location>
        <begin position="215"/>
        <end position="296"/>
    </location>
</feature>
<dbReference type="Pfam" id="PF00034">
    <property type="entry name" value="Cytochrom_C"/>
    <property type="match status" value="1"/>
</dbReference>
<keyword evidence="9 21" id="KW-0679">Respiratory chain</keyword>
<evidence type="ECO:0000256" key="20">
    <source>
        <dbReference type="ARBA" id="ARBA00025525"/>
    </source>
</evidence>
<evidence type="ECO:0000256" key="1">
    <source>
        <dbReference type="ARBA" id="ARBA00004533"/>
    </source>
</evidence>
<comment type="similarity">
    <text evidence="3 21">Belongs to the CcoP / FixP family.</text>
</comment>
<dbReference type="InterPro" id="IPR009056">
    <property type="entry name" value="Cyt_c-like_dom"/>
</dbReference>
<dbReference type="GO" id="GO:0009055">
    <property type="term" value="F:electron transfer activity"/>
    <property type="evidence" value="ECO:0007669"/>
    <property type="project" value="InterPro"/>
</dbReference>
<keyword evidence="13 21" id="KW-0375">Hydrogen ion transport</keyword>
<dbReference type="PANTHER" id="PTHR33751:SF1">
    <property type="entry name" value="CBB3-TYPE CYTOCHROME C OXIDASE SUBUNIT FIXP"/>
    <property type="match status" value="1"/>
</dbReference>
<keyword evidence="16 21" id="KW-0560">Oxidoreductase</keyword>
<dbReference type="GO" id="GO:1902600">
    <property type="term" value="P:proton transmembrane transport"/>
    <property type="evidence" value="ECO:0007669"/>
    <property type="project" value="UniProtKB-KW"/>
</dbReference>
<feature type="compositionally biased region" description="Basic and acidic residues" evidence="24">
    <location>
        <begin position="1"/>
        <end position="23"/>
    </location>
</feature>
<feature type="binding site" description="axial binding residue" evidence="22">
    <location>
        <position position="273"/>
    </location>
    <ligand>
        <name>heme c</name>
        <dbReference type="ChEBI" id="CHEBI:61717"/>
        <label>1</label>
    </ligand>
    <ligandPart>
        <name>Fe</name>
        <dbReference type="ChEBI" id="CHEBI:18248"/>
    </ligandPart>
</feature>
<dbReference type="PANTHER" id="PTHR33751">
    <property type="entry name" value="CBB3-TYPE CYTOCHROME C OXIDASE SUBUNIT FIXP"/>
    <property type="match status" value="1"/>
</dbReference>
<dbReference type="GO" id="GO:0005886">
    <property type="term" value="C:plasma membrane"/>
    <property type="evidence" value="ECO:0007669"/>
    <property type="project" value="UniProtKB-SubCell"/>
</dbReference>
<evidence type="ECO:0000256" key="8">
    <source>
        <dbReference type="ARBA" id="ARBA00022617"/>
    </source>
</evidence>
<comment type="pathway">
    <text evidence="2 21">Energy metabolism; oxidative phosphorylation.</text>
</comment>
<dbReference type="Gene3D" id="6.10.280.130">
    <property type="match status" value="1"/>
</dbReference>
<feature type="binding site" description="axial binding residue" evidence="22">
    <location>
        <position position="232"/>
    </location>
    <ligand>
        <name>heme c</name>
        <dbReference type="ChEBI" id="CHEBI:61717"/>
        <label>2</label>
    </ligand>
    <ligandPart>
        <name>Fe</name>
        <dbReference type="ChEBI" id="CHEBI:18248"/>
    </ligandPart>
</feature>
<sequence>MKNETDPKELPGADPHTGNREIDPVTGYETTGHEWSGIKELNTAFPKIVIWALIITHVYAVVAWILLPAWPYGNDYTKGLLGLDQGVQAVDNYNQMVSTRNGWLDQFDNDEVLLEGVDEEVWKKAQSAADRLYADNCAACHGEVAQGNLGYPVLNDAFWLWGSDPKEIARTIKFGINSTHEETRYAEMPAFDWLEKSDRSELTQFVVNLRHQDAELSDKGQLLFEENCAACHGDNGLGGLENGAPSLTDSSVIYGQDQRAVAYTIRHGRQGVMPAWVGRLTSAEINLLSLYLSKLGTIKNVESAK</sequence>
<dbReference type="PRINTS" id="PR00605">
    <property type="entry name" value="CYTCHROMECIC"/>
</dbReference>
<evidence type="ECO:0000256" key="11">
    <source>
        <dbReference type="ARBA" id="ARBA00022723"/>
    </source>
</evidence>
<evidence type="ECO:0000256" key="21">
    <source>
        <dbReference type="PIRNR" id="PIRNR000006"/>
    </source>
</evidence>
<dbReference type="SUPFAM" id="SSF46626">
    <property type="entry name" value="Cytochrome c"/>
    <property type="match status" value="2"/>
</dbReference>
<dbReference type="InterPro" id="IPR032858">
    <property type="entry name" value="CcoP_N"/>
</dbReference>
<comment type="caution">
    <text evidence="27">The sequence shown here is derived from an EMBL/GenBank/DDBJ whole genome shotgun (WGS) entry which is preliminary data.</text>
</comment>
<comment type="cofactor">
    <cofactor evidence="21 23">
        <name>heme c</name>
        <dbReference type="ChEBI" id="CHEBI:61717"/>
    </cofactor>
    <text evidence="21 23">Binds 2 heme C groups per subunit.</text>
</comment>
<reference evidence="27 28" key="1">
    <citation type="submission" date="2019-03" db="EMBL/GenBank/DDBJ databases">
        <title>Genomic Encyclopedia of Type Strains, Phase III (KMG-III): the genomes of soil and plant-associated and newly described type strains.</title>
        <authorList>
            <person name="Whitman W."/>
        </authorList>
    </citation>
    <scope>NUCLEOTIDE SEQUENCE [LARGE SCALE GENOMIC DNA]</scope>
    <source>
        <strain evidence="27 28">CGMCC 1.7002</strain>
    </source>
</reference>
<keyword evidence="19 21" id="KW-0472">Membrane</keyword>
<feature type="region of interest" description="Disordered" evidence="24">
    <location>
        <begin position="1"/>
        <end position="26"/>
    </location>
</feature>
<evidence type="ECO:0000256" key="23">
    <source>
        <dbReference type="PIRSR" id="PIRSR000006-2"/>
    </source>
</evidence>
<dbReference type="GO" id="GO:0020037">
    <property type="term" value="F:heme binding"/>
    <property type="evidence" value="ECO:0007669"/>
    <property type="project" value="InterPro"/>
</dbReference>
<comment type="subcellular location">
    <subcellularLocation>
        <location evidence="1 21">Cell inner membrane</location>
    </subcellularLocation>
</comment>
<dbReference type="InterPro" id="IPR038414">
    <property type="entry name" value="CcoP_N_sf"/>
</dbReference>
<evidence type="ECO:0000256" key="10">
    <source>
        <dbReference type="ARBA" id="ARBA00022692"/>
    </source>
</evidence>
<evidence type="ECO:0000256" key="6">
    <source>
        <dbReference type="ARBA" id="ARBA00022475"/>
    </source>
</evidence>
<feature type="binding site" description="covalent" evidence="23">
    <location>
        <position position="231"/>
    </location>
    <ligand>
        <name>heme c</name>
        <dbReference type="ChEBI" id="CHEBI:61717"/>
        <label>2</label>
    </ligand>
</feature>
<evidence type="ECO:0000313" key="27">
    <source>
        <dbReference type="EMBL" id="TDQ64458.1"/>
    </source>
</evidence>
<dbReference type="UniPathway" id="UPA00705"/>
<dbReference type="GO" id="GO:0005506">
    <property type="term" value="F:iron ion binding"/>
    <property type="evidence" value="ECO:0007669"/>
    <property type="project" value="InterPro"/>
</dbReference>
<dbReference type="PROSITE" id="PS51007">
    <property type="entry name" value="CYTC"/>
    <property type="match status" value="2"/>
</dbReference>
<keyword evidence="6 21" id="KW-1003">Cell membrane</keyword>
<keyword evidence="28" id="KW-1185">Reference proteome</keyword>
<keyword evidence="15 25" id="KW-1133">Transmembrane helix</keyword>
<dbReference type="InterPro" id="IPR050597">
    <property type="entry name" value="Cytochrome_c_Oxidase_Subunit"/>
</dbReference>
<feature type="binding site" description="covalent" evidence="23">
    <location>
        <position position="137"/>
    </location>
    <ligand>
        <name>heme c</name>
        <dbReference type="ChEBI" id="CHEBI:61717"/>
        <label>1</label>
    </ligand>
</feature>
<keyword evidence="17 21" id="KW-0408">Iron</keyword>
<dbReference type="InterPro" id="IPR004678">
    <property type="entry name" value="Cyt_c_oxidase_cbb3_su3"/>
</dbReference>
<dbReference type="NCBIfam" id="TIGR00782">
    <property type="entry name" value="ccoP"/>
    <property type="match status" value="1"/>
</dbReference>
<dbReference type="InterPro" id="IPR036909">
    <property type="entry name" value="Cyt_c-like_dom_sf"/>
</dbReference>
<dbReference type="PIRSF" id="PIRSF000006">
    <property type="entry name" value="Cbb3-Cox_fixP"/>
    <property type="match status" value="1"/>
</dbReference>
<dbReference type="Pfam" id="PF13442">
    <property type="entry name" value="Cytochrome_CBB3"/>
    <property type="match status" value="1"/>
</dbReference>
<keyword evidence="12" id="KW-0677">Repeat</keyword>
<feature type="binding site" description="axial binding residue" evidence="22">
    <location>
        <position position="188"/>
    </location>
    <ligand>
        <name>heme c</name>
        <dbReference type="ChEBI" id="CHEBI:61717"/>
        <label>2</label>
    </ligand>
    <ligandPart>
        <name>Fe</name>
        <dbReference type="ChEBI" id="CHEBI:18248"/>
    </ligandPart>
</feature>
<keyword evidence="5 21" id="KW-0813">Transport</keyword>
<evidence type="ECO:0000256" key="15">
    <source>
        <dbReference type="ARBA" id="ARBA00022989"/>
    </source>
</evidence>
<dbReference type="GO" id="GO:0006119">
    <property type="term" value="P:oxidative phosphorylation"/>
    <property type="evidence" value="ECO:0007669"/>
    <property type="project" value="UniProtKB-UniPathway"/>
</dbReference>
<evidence type="ECO:0000256" key="12">
    <source>
        <dbReference type="ARBA" id="ARBA00022737"/>
    </source>
</evidence>
<feature type="binding site" description="covalent" evidence="23">
    <location>
        <position position="228"/>
    </location>
    <ligand>
        <name>heme c</name>
        <dbReference type="ChEBI" id="CHEBI:61717"/>
        <label>2</label>
    </ligand>
</feature>
<feature type="binding site" description="axial binding residue" evidence="22">
    <location>
        <position position="141"/>
    </location>
    <ligand>
        <name>heme c</name>
        <dbReference type="ChEBI" id="CHEBI:61717"/>
        <label>1</label>
    </ligand>
    <ligandPart>
        <name>Fe</name>
        <dbReference type="ChEBI" id="CHEBI:18248"/>
    </ligandPart>
</feature>
<evidence type="ECO:0000256" key="18">
    <source>
        <dbReference type="ARBA" id="ARBA00023065"/>
    </source>
</evidence>
<proteinExistence type="inferred from homology"/>
<evidence type="ECO:0000256" key="13">
    <source>
        <dbReference type="ARBA" id="ARBA00022781"/>
    </source>
</evidence>
<comment type="function">
    <text evidence="20">C-type cytochrome. Part of the cbb3-type cytochrome c oxidase complex. FixP subunit is required for transferring electrons from donor cytochrome c via its heme groups to FixO subunit. From there, electrons are shuttled to the catalytic binuclear center of FixN subunit where oxygen reduction takes place. The complex also functions as a proton pump.</text>
</comment>
<organism evidence="27 28">
    <name type="scientific">Maritalea mobilis</name>
    <dbReference type="NCBI Taxonomy" id="483324"/>
    <lineage>
        <taxon>Bacteria</taxon>
        <taxon>Pseudomonadati</taxon>
        <taxon>Pseudomonadota</taxon>
        <taxon>Alphaproteobacteria</taxon>
        <taxon>Hyphomicrobiales</taxon>
        <taxon>Devosiaceae</taxon>
        <taxon>Maritalea</taxon>
    </lineage>
</organism>
<accession>A0A4R6VLM4</accession>
<dbReference type="InterPro" id="IPR008168">
    <property type="entry name" value="Cyt_C_IC"/>
</dbReference>
<keyword evidence="8 21" id="KW-0349">Heme</keyword>
<comment type="subunit">
    <text evidence="4">Component of the cbb3-type cytochrome c oxidase at least composed of FixN, FixO, FixQ and FixP.</text>
</comment>
<evidence type="ECO:0000256" key="14">
    <source>
        <dbReference type="ARBA" id="ARBA00022982"/>
    </source>
</evidence>
<feature type="transmembrane region" description="Helical" evidence="25">
    <location>
        <begin position="48"/>
        <end position="70"/>
    </location>
</feature>
<evidence type="ECO:0000256" key="16">
    <source>
        <dbReference type="ARBA" id="ARBA00023002"/>
    </source>
</evidence>
<evidence type="ECO:0000256" key="2">
    <source>
        <dbReference type="ARBA" id="ARBA00004673"/>
    </source>
</evidence>
<feature type="binding site" description="covalent" evidence="23">
    <location>
        <position position="140"/>
    </location>
    <ligand>
        <name>heme c</name>
        <dbReference type="ChEBI" id="CHEBI:61717"/>
        <label>1</label>
    </ligand>
</feature>
<evidence type="ECO:0000256" key="19">
    <source>
        <dbReference type="ARBA" id="ARBA00023136"/>
    </source>
</evidence>
<evidence type="ECO:0000256" key="17">
    <source>
        <dbReference type="ARBA" id="ARBA00023004"/>
    </source>
</evidence>
<gene>
    <name evidence="27" type="ORF">ATL17_2477</name>
</gene>
<dbReference type="OrthoDB" id="9811281at2"/>
<dbReference type="RefSeq" id="WP_133573058.1">
    <property type="nucleotide sequence ID" value="NZ_SNYR01000002.1"/>
</dbReference>
<keyword evidence="10 25" id="KW-0812">Transmembrane</keyword>
<evidence type="ECO:0000256" key="9">
    <source>
        <dbReference type="ARBA" id="ARBA00022660"/>
    </source>
</evidence>
<dbReference type="Pfam" id="PF14715">
    <property type="entry name" value="FixP_N"/>
    <property type="match status" value="1"/>
</dbReference>
<dbReference type="EMBL" id="SNYR01000002">
    <property type="protein sequence ID" value="TDQ64458.1"/>
    <property type="molecule type" value="Genomic_DNA"/>
</dbReference>